<accession>A0ABX0TMJ1</accession>
<evidence type="ECO:0000313" key="1">
    <source>
        <dbReference type="EMBL" id="NIJ03369.1"/>
    </source>
</evidence>
<dbReference type="RefSeq" id="WP_167269529.1">
    <property type="nucleotide sequence ID" value="NZ_JAAOZD010000011.1"/>
</dbReference>
<proteinExistence type="predicted"/>
<comment type="caution">
    <text evidence="1">The sequence shown here is derived from an EMBL/GenBank/DDBJ whole genome shotgun (WGS) entry which is preliminary data.</text>
</comment>
<evidence type="ECO:0000313" key="2">
    <source>
        <dbReference type="Proteomes" id="UP000802392"/>
    </source>
</evidence>
<name>A0ABX0TMJ1_9MICC</name>
<keyword evidence="2" id="KW-1185">Reference proteome</keyword>
<protein>
    <recommendedName>
        <fullName evidence="3">Alkylmercury lyase</fullName>
    </recommendedName>
</protein>
<dbReference type="EMBL" id="JAAOZD010000011">
    <property type="protein sequence ID" value="NIJ03369.1"/>
    <property type="molecule type" value="Genomic_DNA"/>
</dbReference>
<reference evidence="1 2" key="1">
    <citation type="submission" date="2020-03" db="EMBL/GenBank/DDBJ databases">
        <title>Genomic Encyclopedia of Type Strains, Phase III (KMG-III): the genomes of soil and plant-associated and newly described type strains.</title>
        <authorList>
            <person name="Whitman W."/>
        </authorList>
    </citation>
    <scope>NUCLEOTIDE SEQUENCE [LARGE SCALE GENOMIC DNA]</scope>
    <source>
        <strain evidence="1 2">CECT 4207</strain>
    </source>
</reference>
<organism evidence="1 2">
    <name type="scientific">Paenarthrobacter ilicis</name>
    <dbReference type="NCBI Taxonomy" id="43665"/>
    <lineage>
        <taxon>Bacteria</taxon>
        <taxon>Bacillati</taxon>
        <taxon>Actinomycetota</taxon>
        <taxon>Actinomycetes</taxon>
        <taxon>Micrococcales</taxon>
        <taxon>Micrococcaceae</taxon>
        <taxon>Paenarthrobacter</taxon>
    </lineage>
</organism>
<sequence length="107" mass="11120">MNAELLTIPGCPHAAPALELFSTALELEGIGVSVTVREISTEDQATAQSFRGSPTFTLNGADLFPSDADPAVTCRVYPTPDGLSGQPTLDTLRRSLQSMLPSAGTSA</sequence>
<dbReference type="Proteomes" id="UP000802392">
    <property type="component" value="Unassembled WGS sequence"/>
</dbReference>
<gene>
    <name evidence="1" type="ORF">FHR86_003728</name>
</gene>
<evidence type="ECO:0008006" key="3">
    <source>
        <dbReference type="Google" id="ProtNLM"/>
    </source>
</evidence>